<dbReference type="InterPro" id="IPR003724">
    <property type="entry name" value="CblAdoTrfase_CobA"/>
</dbReference>
<dbReference type="Proteomes" id="UP001157911">
    <property type="component" value="Unassembled WGS sequence"/>
</dbReference>
<dbReference type="EC" id="2.5.1.17" evidence="3"/>
<evidence type="ECO:0000256" key="8">
    <source>
        <dbReference type="ARBA" id="ARBA00048555"/>
    </source>
</evidence>
<evidence type="ECO:0000256" key="6">
    <source>
        <dbReference type="ARBA" id="ARBA00033334"/>
    </source>
</evidence>
<gene>
    <name evidence="10" type="ORF">SAMN06265339_1627</name>
</gene>
<dbReference type="SUPFAM" id="SSF52540">
    <property type="entry name" value="P-loop containing nucleoside triphosphate hydrolases"/>
    <property type="match status" value="1"/>
</dbReference>
<evidence type="ECO:0000256" key="1">
    <source>
        <dbReference type="ARBA" id="ARBA00005121"/>
    </source>
</evidence>
<name>A0ABY1NUZ8_9BACT</name>
<reference evidence="10 11" key="1">
    <citation type="submission" date="2017-05" db="EMBL/GenBank/DDBJ databases">
        <authorList>
            <person name="Varghese N."/>
            <person name="Submissions S."/>
        </authorList>
    </citation>
    <scope>NUCLEOTIDE SEQUENCE [LARGE SCALE GENOMIC DNA]</scope>
    <source>
        <strain evidence="10 11">DSM 15522</strain>
    </source>
</reference>
<evidence type="ECO:0000313" key="10">
    <source>
        <dbReference type="EMBL" id="SMP18743.1"/>
    </source>
</evidence>
<comment type="pathway">
    <text evidence="1">Cofactor biosynthesis; adenosylcobalamin biosynthesis; adenosylcobalamin from cob(II)yrinate a,c-diamide: step 2/7.</text>
</comment>
<evidence type="ECO:0000313" key="11">
    <source>
        <dbReference type="Proteomes" id="UP001157911"/>
    </source>
</evidence>
<keyword evidence="11" id="KW-1185">Reference proteome</keyword>
<protein>
    <recommendedName>
        <fullName evidence="3">corrinoid adenosyltransferase</fullName>
        <ecNumber evidence="3">2.5.1.17</ecNumber>
    </recommendedName>
    <alternativeName>
        <fullName evidence="5">Cob(II)alamin adenosyltransferase</fullName>
    </alternativeName>
    <alternativeName>
        <fullName evidence="7">Cob(II)yrinic acid a,c-diamide adenosyltransferase</fullName>
    </alternativeName>
    <alternativeName>
        <fullName evidence="6">Cobinamide/cobalamin adenosyltransferase</fullName>
    </alternativeName>
</protein>
<accession>A0ABY1NUZ8</accession>
<evidence type="ECO:0000256" key="4">
    <source>
        <dbReference type="ARBA" id="ARBA00024929"/>
    </source>
</evidence>
<evidence type="ECO:0000256" key="2">
    <source>
        <dbReference type="ARBA" id="ARBA00007487"/>
    </source>
</evidence>
<dbReference type="InterPro" id="IPR027417">
    <property type="entry name" value="P-loop_NTPase"/>
</dbReference>
<comment type="catalytic activity">
    <reaction evidence="9">
        <text>2 cob(II)alamin + reduced [electron-transfer flavoprotein] + 2 ATP = 2 adenosylcob(III)alamin + 2 triphosphate + oxidized [electron-transfer flavoprotein] + 3 H(+)</text>
        <dbReference type="Rhea" id="RHEA:28671"/>
        <dbReference type="Rhea" id="RHEA-COMP:10685"/>
        <dbReference type="Rhea" id="RHEA-COMP:10686"/>
        <dbReference type="ChEBI" id="CHEBI:15378"/>
        <dbReference type="ChEBI" id="CHEBI:16304"/>
        <dbReference type="ChEBI" id="CHEBI:18036"/>
        <dbReference type="ChEBI" id="CHEBI:18408"/>
        <dbReference type="ChEBI" id="CHEBI:30616"/>
        <dbReference type="ChEBI" id="CHEBI:57692"/>
        <dbReference type="ChEBI" id="CHEBI:58307"/>
        <dbReference type="EC" id="2.5.1.17"/>
    </reaction>
</comment>
<dbReference type="RefSeq" id="WP_283401065.1">
    <property type="nucleotide sequence ID" value="NZ_FXUB01000006.1"/>
</dbReference>
<evidence type="ECO:0000256" key="3">
    <source>
        <dbReference type="ARBA" id="ARBA00012454"/>
    </source>
</evidence>
<dbReference type="CDD" id="cd00561">
    <property type="entry name" value="CobA_ACA"/>
    <property type="match status" value="1"/>
</dbReference>
<comment type="catalytic activity">
    <reaction evidence="8">
        <text>2 cob(II)yrinate a,c diamide + reduced [electron-transfer flavoprotein] + 2 ATP = 2 adenosylcob(III)yrinate a,c-diamide + 2 triphosphate + oxidized [electron-transfer flavoprotein] + 3 H(+)</text>
        <dbReference type="Rhea" id="RHEA:11528"/>
        <dbReference type="Rhea" id="RHEA-COMP:10685"/>
        <dbReference type="Rhea" id="RHEA-COMP:10686"/>
        <dbReference type="ChEBI" id="CHEBI:15378"/>
        <dbReference type="ChEBI" id="CHEBI:18036"/>
        <dbReference type="ChEBI" id="CHEBI:30616"/>
        <dbReference type="ChEBI" id="CHEBI:57692"/>
        <dbReference type="ChEBI" id="CHEBI:58307"/>
        <dbReference type="ChEBI" id="CHEBI:58503"/>
        <dbReference type="ChEBI" id="CHEBI:58537"/>
        <dbReference type="EC" id="2.5.1.17"/>
    </reaction>
</comment>
<comment type="function">
    <text evidence="4">Required for both de novo synthesis of the corrin ring for the assimilation of exogenous corrinoids. Participates in the adenosylation of a variety of incomplete and complete corrinoids.</text>
</comment>
<evidence type="ECO:0000256" key="5">
    <source>
        <dbReference type="ARBA" id="ARBA00031529"/>
    </source>
</evidence>
<comment type="caution">
    <text evidence="10">The sequence shown here is derived from an EMBL/GenBank/DDBJ whole genome shotgun (WGS) entry which is preliminary data.</text>
</comment>
<comment type="similarity">
    <text evidence="2">Belongs to the Cob(I)alamin adenosyltransferase family.</text>
</comment>
<dbReference type="PIRSF" id="PIRSF015617">
    <property type="entry name" value="Adensltrnsf_CobA"/>
    <property type="match status" value="1"/>
</dbReference>
<sequence length="168" mass="18962">MFKGLIHVYTGNGKGKTTAALGLTIRAAGNGLKCCFIQFIKGKPSGEMFVLKNFPQITFIQTGRKNYDFNPTEEDKTLAEKGLKLAVDLAPRFDLMVLDEINVAVHLKFLKTQDVVSFIKNKPENLELVLTGRHAPAEFIKLADYVTHFELIKHPYYKNIKARKGIDY</sequence>
<dbReference type="PANTHER" id="PTHR46638">
    <property type="entry name" value="CORRINOID ADENOSYLTRANSFERASE"/>
    <property type="match status" value="1"/>
</dbReference>
<organism evidence="10 11">
    <name type="scientific">Desulfurobacterium pacificum</name>
    <dbReference type="NCBI Taxonomy" id="240166"/>
    <lineage>
        <taxon>Bacteria</taxon>
        <taxon>Pseudomonadati</taxon>
        <taxon>Aquificota</taxon>
        <taxon>Aquificia</taxon>
        <taxon>Desulfurobacteriales</taxon>
        <taxon>Desulfurobacteriaceae</taxon>
        <taxon>Desulfurobacterium</taxon>
    </lineage>
</organism>
<evidence type="ECO:0000256" key="9">
    <source>
        <dbReference type="ARBA" id="ARBA00048692"/>
    </source>
</evidence>
<dbReference type="PANTHER" id="PTHR46638:SF1">
    <property type="entry name" value="CORRINOID ADENOSYLTRANSFERASE"/>
    <property type="match status" value="1"/>
</dbReference>
<proteinExistence type="inferred from homology"/>
<dbReference type="Pfam" id="PF02572">
    <property type="entry name" value="CobA_CobO_BtuR"/>
    <property type="match status" value="1"/>
</dbReference>
<dbReference type="EMBL" id="FXUB01000006">
    <property type="protein sequence ID" value="SMP18743.1"/>
    <property type="molecule type" value="Genomic_DNA"/>
</dbReference>
<dbReference type="Gene3D" id="3.40.50.300">
    <property type="entry name" value="P-loop containing nucleotide triphosphate hydrolases"/>
    <property type="match status" value="1"/>
</dbReference>
<evidence type="ECO:0000256" key="7">
    <source>
        <dbReference type="ARBA" id="ARBA00033354"/>
    </source>
</evidence>